<dbReference type="KEGG" id="dre:570390"/>
<feature type="chain" id="PRO_5043058222" evidence="6">
    <location>
        <begin position="21"/>
        <end position="102"/>
    </location>
</feature>
<dbReference type="CTD" id="346"/>
<feature type="chain" id="PRO_5015087188" evidence="1">
    <location>
        <begin position="19"/>
        <end position="102"/>
    </location>
</feature>
<dbReference type="EMBL" id="BC162164">
    <property type="protein sequence ID" value="AAI62164.1"/>
    <property type="molecule type" value="mRNA"/>
</dbReference>
<dbReference type="RefSeq" id="NP_001129450.1">
    <property type="nucleotide sequence ID" value="NM_001135978.1"/>
</dbReference>
<feature type="signal peptide" evidence="1">
    <location>
        <begin position="1"/>
        <end position="18"/>
    </location>
</feature>
<dbReference type="ExpressionAtlas" id="B3DFS8">
    <property type="expression patterns" value="differential"/>
</dbReference>
<reference evidence="6" key="9">
    <citation type="journal article" date="2023" name="Cell Rep.">
        <title>Stress resilience is established during development and is regulated by complement factors.</title>
        <authorList>
            <person name="Swaminathan A."/>
            <person name="Gliksberg M."/>
            <person name="Anbalagan S."/>
            <person name="Wigoda N."/>
            <person name="Levkowitz G."/>
        </authorList>
    </citation>
    <scope>NUCLEOTIDE SEQUENCE</scope>
</reference>
<protein>
    <submittedName>
        <fullName evidence="3 6">Apolipoprotein C-IV</fullName>
    </submittedName>
    <submittedName>
        <fullName evidence="2">Hypothetical LOC570390</fullName>
    </submittedName>
</protein>
<reference evidence="6" key="7">
    <citation type="journal article" date="2020" name="Sci. Rep.">
        <title>Vitamin D deficiency serves as a precursor to stunted growth and central adiposity in zebrafish.</title>
        <authorList>
            <person name="Knuth M.M."/>
            <person name="Mahapatra D."/>
            <person name="Jima D."/>
            <person name="Wan D."/>
            <person name="Hammock B.D."/>
            <person name="Law M."/>
            <person name="Kullman S.W."/>
        </authorList>
    </citation>
    <scope>NUCLEOTIDE SEQUENCE</scope>
</reference>
<proteinExistence type="evidence at transcript level"/>
<reference evidence="2" key="1">
    <citation type="submission" date="2008-04" db="EMBL/GenBank/DDBJ databases">
        <authorList>
            <consortium name="NIH - Zebrafish Gene Collection (ZGC) project"/>
        </authorList>
    </citation>
    <scope>NUCLEOTIDE SEQUENCE [LARGE SCALE MRNA]</scope>
</reference>
<keyword evidence="1 6" id="KW-0732">Signal</keyword>
<organism evidence="2">
    <name type="scientific">Danio rerio</name>
    <name type="common">Zebrafish</name>
    <name type="synonym">Brachydanio rerio</name>
    <dbReference type="NCBI Taxonomy" id="7955"/>
    <lineage>
        <taxon>Eukaryota</taxon>
        <taxon>Metazoa</taxon>
        <taxon>Chordata</taxon>
        <taxon>Craniata</taxon>
        <taxon>Vertebrata</taxon>
        <taxon>Euteleostomi</taxon>
        <taxon>Actinopterygii</taxon>
        <taxon>Neopterygii</taxon>
        <taxon>Teleostei</taxon>
        <taxon>Ostariophysi</taxon>
        <taxon>Cypriniformes</taxon>
        <taxon>Danionidae</taxon>
        <taxon>Danioninae</taxon>
        <taxon>Danio</taxon>
    </lineage>
</organism>
<evidence type="ECO:0000313" key="7">
    <source>
        <dbReference type="ZFIN" id="ZDB-GENE-081022-25"/>
    </source>
</evidence>
<evidence type="ECO:0000313" key="2">
    <source>
        <dbReference type="EMBL" id="AAI62164.1"/>
    </source>
</evidence>
<dbReference type="EMBL" id="BX004983">
    <property type="status" value="NOT_ANNOTATED_CDS"/>
    <property type="molecule type" value="Genomic_DNA"/>
</dbReference>
<dbReference type="AGR" id="ZFIN:ZDB-GENE-081022-25"/>
<evidence type="ECO:0000313" key="3">
    <source>
        <dbReference type="Ensembl" id="ENSDARP00000114278"/>
    </source>
</evidence>
<dbReference type="Bgee" id="ENSDARG00000075614">
    <property type="expression patterns" value="Expressed in liver and 11 other cell types or tissues"/>
</dbReference>
<reference evidence="6" key="4">
    <citation type="journal article" date="2015" name="Nat. Commun.">
        <title>RFX transcription factors are essential for hearing in mice.</title>
        <authorList>
            <person name="Elkon R."/>
            <person name="Milon B."/>
            <person name="Morrison L."/>
            <person name="Shah M."/>
            <person name="Vijayakumar S."/>
            <person name="Racherla M."/>
            <person name="Leitch C.C."/>
            <person name="Silipino L."/>
            <person name="Hadi S."/>
            <person name="Weiss-Gayet M."/>
            <person name="Barras E."/>
            <person name="Schmid C.D."/>
            <person name="Ait-Lounis A."/>
            <person name="Barnes A."/>
            <person name="Song Y."/>
            <person name="Eisenman D.J."/>
            <person name="Eliyahu E."/>
            <person name="Frolenkov G.I."/>
            <person name="Strome S.E."/>
            <person name="Durand B."/>
            <person name="Zaghloul N.A."/>
            <person name="Jones S.M."/>
            <person name="Reith W."/>
            <person name="Hertzano R."/>
        </authorList>
    </citation>
    <scope>NUCLEOTIDE SEQUENCE</scope>
</reference>
<reference evidence="6" key="8">
    <citation type="journal article" date="2021" name="Nat. Commun.">
        <title>In situ and transcriptomic identification of microglia in synapse-rich regions of the developing zebrafish brain.</title>
        <authorList>
            <person name="Silva N.J."/>
            <person name="Dorman L.C."/>
            <person name="Vainchtein I.D."/>
            <person name="Horneck N.C."/>
            <person name="Molofsky A.V."/>
        </authorList>
    </citation>
    <scope>NUCLEOTIDE SEQUENCE</scope>
</reference>
<reference evidence="6" key="11">
    <citation type="submission" date="2025-04" db="UniProtKB">
        <authorList>
            <consortium name="RefSeq"/>
        </authorList>
    </citation>
    <scope>IDENTIFICATION</scope>
</reference>
<dbReference type="EMBL" id="BC162151">
    <property type="protein sequence ID" value="AAI62151.1"/>
    <property type="molecule type" value="mRNA"/>
</dbReference>
<dbReference type="GeneTree" id="ENSGT00970000194350"/>
<accession>B3DFS8</accession>
<dbReference type="ZFIN" id="ZDB-GENE-081022-25">
    <property type="gene designation" value="apoc4"/>
</dbReference>
<reference evidence="3 5" key="3">
    <citation type="journal article" date="2013" name="Nature">
        <title>The zebrafish reference genome sequence and its relationship to the human genome.</title>
        <authorList>
            <consortium name="Genome Reference Consortium Zebrafish"/>
            <person name="Howe K."/>
            <person name="Clark M.D."/>
            <person name="Torroja C.F."/>
            <person name="Torrance J."/>
            <person name="Berthelot C."/>
            <person name="Muffato M."/>
            <person name="Collins J.E."/>
            <person name="Humphray S."/>
            <person name="McLaren K."/>
            <person name="Matthews L."/>
            <person name="McLaren S."/>
            <person name="Sealy I."/>
            <person name="Caccamo M."/>
            <person name="Churcher C."/>
            <person name="Scott C."/>
            <person name="Barrett J.C."/>
            <person name="Koch R."/>
            <person name="Rauch G.J."/>
            <person name="White S."/>
            <person name="Chow W."/>
            <person name="Kilian B."/>
            <person name="Quintais L.T."/>
            <person name="Guerra-Assuncao J.A."/>
            <person name="Zhou Y."/>
            <person name="Gu Y."/>
            <person name="Yen J."/>
            <person name="Vogel J.H."/>
            <person name="Eyre T."/>
            <person name="Redmond S."/>
            <person name="Banerjee R."/>
            <person name="Chi J."/>
            <person name="Fu B."/>
            <person name="Langley E."/>
            <person name="Maguire S.F."/>
            <person name="Laird G.K."/>
            <person name="Lloyd D."/>
            <person name="Kenyon E."/>
            <person name="Donaldson S."/>
            <person name="Sehra H."/>
            <person name="Almeida-King J."/>
            <person name="Loveland J."/>
            <person name="Trevanion S."/>
            <person name="Jones M."/>
            <person name="Quail M."/>
            <person name="Willey D."/>
            <person name="Hunt A."/>
            <person name="Burton J."/>
            <person name="Sims S."/>
            <person name="McLay K."/>
            <person name="Plumb B."/>
            <person name="Davis J."/>
            <person name="Clee C."/>
            <person name="Oliver K."/>
            <person name="Clark R."/>
            <person name="Riddle C."/>
            <person name="Elliot D."/>
            <person name="Eliott D."/>
            <person name="Threadgold G."/>
            <person name="Harden G."/>
            <person name="Ware D."/>
            <person name="Begum S."/>
            <person name="Mortimore B."/>
            <person name="Mortimer B."/>
            <person name="Kerry G."/>
            <person name="Heath P."/>
            <person name="Phillimore B."/>
            <person name="Tracey A."/>
            <person name="Corby N."/>
            <person name="Dunn M."/>
            <person name="Johnson C."/>
            <person name="Wood J."/>
            <person name="Clark S."/>
            <person name="Pelan S."/>
            <person name="Griffiths G."/>
            <person name="Smith M."/>
            <person name="Glithero R."/>
            <person name="Howden P."/>
            <person name="Barker N."/>
            <person name="Lloyd C."/>
            <person name="Stevens C."/>
            <person name="Harley J."/>
            <person name="Holt K."/>
            <person name="Panagiotidis G."/>
            <person name="Lovell J."/>
            <person name="Beasley H."/>
            <person name="Henderson C."/>
            <person name="Gordon D."/>
            <person name="Auger K."/>
            <person name="Wright D."/>
            <person name="Collins J."/>
            <person name="Raisen C."/>
            <person name="Dyer L."/>
            <person name="Leung K."/>
            <person name="Robertson L."/>
            <person name="Ambridge K."/>
            <person name="Leongamornlert D."/>
            <person name="McGuire S."/>
            <person name="Gilderthorp R."/>
            <person name="Griffiths C."/>
            <person name="Manthravadi D."/>
            <person name="Nichol S."/>
            <person name="Barker G."/>
            <person name="Whitehead S."/>
            <person name="Kay M."/>
            <person name="Brown J."/>
            <person name="Murnane C."/>
            <person name="Gray E."/>
            <person name="Humphries M."/>
            <person name="Sycamore N."/>
            <person name="Barker D."/>
            <person name="Saunders D."/>
            <person name="Wallis J."/>
            <person name="Babbage A."/>
            <person name="Hammond S."/>
            <person name="Mashreghi-Mohammadi M."/>
            <person name="Barr L."/>
            <person name="Martin S."/>
            <person name="Wray P."/>
            <person name="Ellington A."/>
            <person name="Matthews N."/>
            <person name="Ellwood M."/>
            <person name="Woodmansey R."/>
            <person name="Clark G."/>
            <person name="Cooper J."/>
            <person name="Cooper J."/>
            <person name="Tromans A."/>
            <person name="Grafham D."/>
            <person name="Skuce C."/>
            <person name="Pandian R."/>
            <person name="Andrews R."/>
            <person name="Harrison E."/>
            <person name="Kimberley A."/>
            <person name="Garnett J."/>
            <person name="Fosker N."/>
            <person name="Hall R."/>
            <person name="Garner P."/>
            <person name="Kelly D."/>
            <person name="Bird C."/>
            <person name="Palmer S."/>
            <person name="Gehring I."/>
            <person name="Berger A."/>
            <person name="Dooley C.M."/>
            <person name="Ersan-Urun Z."/>
            <person name="Eser C."/>
            <person name="Geiger H."/>
            <person name="Geisler M."/>
            <person name="Karotki L."/>
            <person name="Kirn A."/>
            <person name="Konantz J."/>
            <person name="Konantz M."/>
            <person name="Oberlander M."/>
            <person name="Rudolph-Geiger S."/>
            <person name="Teucke M."/>
            <person name="Lanz C."/>
            <person name="Raddatz G."/>
            <person name="Osoegawa K."/>
            <person name="Zhu B."/>
            <person name="Rapp A."/>
            <person name="Widaa S."/>
            <person name="Langford C."/>
            <person name="Yang F."/>
            <person name="Schuster S.C."/>
            <person name="Carter N.P."/>
            <person name="Harrow J."/>
            <person name="Ning Z."/>
            <person name="Herrero J."/>
            <person name="Searle S.M."/>
            <person name="Enright A."/>
            <person name="Geisler R."/>
            <person name="Plasterk R.H."/>
            <person name="Lee C."/>
            <person name="Westerfield M."/>
            <person name="de Jong P.J."/>
            <person name="Zon L.I."/>
            <person name="Postlethwait J.H."/>
            <person name="Nusslein-Volhard C."/>
            <person name="Hubbard T.J."/>
            <person name="Roest Crollius H."/>
            <person name="Rogers J."/>
            <person name="Stemple D.L."/>
        </authorList>
    </citation>
    <scope>NUCLEOTIDE SEQUENCE [LARGE SCALE GENOMIC DNA]</scope>
    <source>
        <strain evidence="3">Tuebingen</strain>
    </source>
</reference>
<reference evidence="6" key="5">
    <citation type="journal article" date="2016" name="BMC Genomics">
        <title>Gene evolution and gene expression after whole genome duplication in fish: the PhyloFish database.</title>
        <authorList>
            <person name="Pasquier J."/>
            <person name="Cabau C."/>
            <person name="Nguyen T."/>
            <person name="Jouanno E."/>
            <person name="Severac D."/>
            <person name="Braasch I."/>
            <person name="Journot L."/>
            <person name="Pontarotti P."/>
            <person name="Klopp C."/>
            <person name="Postlethwait J.H."/>
            <person name="Guiguen Y."/>
            <person name="Bobe J."/>
        </authorList>
    </citation>
    <scope>NUCLEOTIDE SEQUENCE</scope>
</reference>
<evidence type="ECO:0000313" key="4">
    <source>
        <dbReference type="Ensembl" id="ENSDARP00000152453"/>
    </source>
</evidence>
<evidence type="ECO:0000256" key="1">
    <source>
        <dbReference type="SAM" id="SignalP"/>
    </source>
</evidence>
<evidence type="ECO:0000313" key="5">
    <source>
        <dbReference type="Proteomes" id="UP000000437"/>
    </source>
</evidence>
<evidence type="ECO:0000313" key="6">
    <source>
        <dbReference type="RefSeq" id="NP_001129450.1"/>
    </source>
</evidence>
<dbReference type="Proteomes" id="UP000000437">
    <property type="component" value="Chromosome 16"/>
</dbReference>
<dbReference type="PROSITE" id="PS51257">
    <property type="entry name" value="PROKAR_LIPOPROTEIN"/>
    <property type="match status" value="1"/>
</dbReference>
<reference evidence="3" key="2">
    <citation type="submission" date="2012-02" db="UniProtKB">
        <authorList>
            <consortium name="Ensembl"/>
        </authorList>
    </citation>
    <scope>IDENTIFICATION</scope>
    <source>
        <strain evidence="3">Tuebingen</strain>
    </source>
</reference>
<name>B3DFS8_DANRE</name>
<dbReference type="GeneID" id="570390"/>
<dbReference type="Ensembl" id="ENSDART00000193013.1">
    <property type="protein sequence ID" value="ENSDARP00000152453.1"/>
    <property type="gene ID" value="ENSDARG00000075614.4"/>
</dbReference>
<accession>F6NWF5</accession>
<dbReference type="STRING" id="7955.ENSDARP00000114278"/>
<accession>A0A2R8RTG7</accession>
<dbReference type="PaxDb" id="7955-ENSDARP00000114278"/>
<dbReference type="OMA" id="GHYTPFN"/>
<dbReference type="Ensembl" id="ENSDART00000147858.3">
    <property type="protein sequence ID" value="ENSDARP00000114278.1"/>
    <property type="gene ID" value="ENSDARG00000075614.4"/>
</dbReference>
<reference evidence="6" key="10">
    <citation type="journal article" date="2023" name="Nutrients">
        <title>Beneficial Effect of Vitamin D on Non-Alcoholic Fatty Liver Disease (NAFLD) Progression in the Zebrafish Model.</title>
        <authorList>
            <person name="Grinberg L."/>
            <person name="Dabbah Assadi F."/>
            <person name="Baum G."/>
            <person name="Zemel R."/>
            <person name="Tur-Kaspa R."/>
            <person name="Shochat C."/>
            <person name="Karasik D."/>
            <person name="Karpuj M.V."/>
        </authorList>
    </citation>
    <scope>NUCLEOTIDE SEQUENCE</scope>
</reference>
<keyword evidence="5" id="KW-1185">Reference proteome</keyword>
<reference evidence="4" key="6">
    <citation type="submission" date="2018-04" db="UniProtKB">
        <authorList>
            <consortium name="Ensembl"/>
        </authorList>
    </citation>
    <scope>IDENTIFICATION</scope>
    <source>
        <strain evidence="4">Tuebingen</strain>
    </source>
</reference>
<dbReference type="AlphaFoldDB" id="B3DFS8"/>
<sequence>MSRLVLLVLFVTLQACLTLSNPLPTTAPDNAGLLERAKQLYRGTKAKVLDVGKTVAGYAGMYYEDHLKPVTDSYMDWAKDSTSSLWQRLKNRLPTLGSDSDE</sequence>
<gene>
    <name evidence="3 6 7" type="primary">apoc4</name>
    <name evidence="2" type="synonym">LOC570390</name>
    <name evidence="6" type="synonym">zgc:193665</name>
    <name evidence="6" type="synonym">zgc:193682</name>
</gene>
<dbReference type="OrthoDB" id="8899517at2759"/>